<dbReference type="EMBL" id="CAUYUJ010014826">
    <property type="protein sequence ID" value="CAK0846486.1"/>
    <property type="molecule type" value="Genomic_DNA"/>
</dbReference>
<name>A0ABN9TKL8_9DINO</name>
<feature type="compositionally biased region" description="Basic and acidic residues" evidence="4">
    <location>
        <begin position="752"/>
        <end position="764"/>
    </location>
</feature>
<sequence>MQQLPAKDQAVFRSIVKFYETKQYKKGVKAADSILKKHPDHGETLCMKGLTLSYLDRKEEAYELVRKGLKFDLKSHICWHVFGLLYRQDRDYFEAVRCYKQALRIDPENIQILRDLSLLQIHRRDLPGFAETRRKLLQVKPGNRLNWVGYAIAEHLCKSYEFAWTCIDNYEKTFKDDSVADYENSELYMYKATIMEEAGKLEEALDMLKKCESSIVDKLGLLEMKAVGKGRYQEASDIYRELIGMNPEHHHYIQGPAVRLGQPLASPRFLHHALPSSSLDLAMHSLPFNPAAPPAATPAMHPSATTPPHAQHQRPSPKGRSAAPGRRGRSGVRASPAQPPGSDASRRGADVPSTMASFPQSMHPEGLPIWGWLPPQHALKAQKRVTIGKRQHKRRLESYEPQVPLTEEEEEAVSGFFDDLQKEFPKSDSLKRLPLYFVTGARFQKRLDGYLRSKLRRGVPSLFRMVRPLYFQPGKPALIEELLQQYLRCLEEEVPWFGPPVGEAGTSDHDEEPPSCLLFTLMVAAEHFDFLGDTPKALEYADKAIEHTPTLVEIYACKAKIYRHAGNLEESARLFDEVRQMDLADRFLNTQCVRAFLRTDDTQQGMEKALLFSKEPDSPEAANLHDMQCMWYESFVGRSYTRQGKPGRALKKFNETFKHFSDIAEDQFDFHNYCLRKTTLRSYVAMLRMQERLYSHKFYRAAAKDAIKIYVDLFDRKERGEVLTSKDEADGKEAEMTAAERKKMKHQKKRQEKKEDPPASKDGKTTASGKPKKVDDDPEGEKLLEKDPMEEASKLVKTLVLYCDADAATHTLTYEVARRQGKLLHCLQALLRLWKLAGGDRTDYKLAEPLLHFCFKAGLDDPSVSSVVREVVLSEVAPLVGKDGPLGGVEALRAAAGEVADALEKRIKAAGSIATGELRGSARRAMPGDAPMAEAEAGLPLIEVLYSLRALKNAGRDTKPLLEQWRPEGAFALKECTKMLSYLGGEFGKDSTAYEKFKQRCLDLFPLMVIR</sequence>
<gene>
    <name evidence="5" type="ORF">PCOR1329_LOCUS39965</name>
</gene>
<feature type="compositionally biased region" description="Low complexity" evidence="4">
    <location>
        <begin position="319"/>
        <end position="336"/>
    </location>
</feature>
<evidence type="ECO:0000313" key="6">
    <source>
        <dbReference type="Proteomes" id="UP001189429"/>
    </source>
</evidence>
<feature type="region of interest" description="Disordered" evidence="4">
    <location>
        <begin position="725"/>
        <end position="788"/>
    </location>
</feature>
<dbReference type="PANTHER" id="PTHR22767">
    <property type="entry name" value="N-TERMINAL ACETYLTRANSFERASE-RELATED"/>
    <property type="match status" value="1"/>
</dbReference>
<reference evidence="5" key="1">
    <citation type="submission" date="2023-10" db="EMBL/GenBank/DDBJ databases">
        <authorList>
            <person name="Chen Y."/>
            <person name="Shah S."/>
            <person name="Dougan E. K."/>
            <person name="Thang M."/>
            <person name="Chan C."/>
        </authorList>
    </citation>
    <scope>NUCLEOTIDE SEQUENCE [LARGE SCALE GENOMIC DNA]</scope>
</reference>
<dbReference type="Pfam" id="PF12569">
    <property type="entry name" value="NatA_aux_su"/>
    <property type="match status" value="2"/>
</dbReference>
<protein>
    <recommendedName>
        <fullName evidence="7">N-alpha-acetyltransferase 15, NatA auxiliary subunit</fullName>
    </recommendedName>
</protein>
<dbReference type="Proteomes" id="UP001189429">
    <property type="component" value="Unassembled WGS sequence"/>
</dbReference>
<dbReference type="Gene3D" id="1.25.40.1040">
    <property type="match status" value="2"/>
</dbReference>
<feature type="compositionally biased region" description="Basic residues" evidence="4">
    <location>
        <begin position="742"/>
        <end position="751"/>
    </location>
</feature>
<dbReference type="SMART" id="SM00028">
    <property type="entry name" value="TPR"/>
    <property type="match status" value="6"/>
</dbReference>
<evidence type="ECO:0000313" key="5">
    <source>
        <dbReference type="EMBL" id="CAK0846486.1"/>
    </source>
</evidence>
<keyword evidence="2 3" id="KW-0802">TPR repeat</keyword>
<proteinExistence type="predicted"/>
<dbReference type="PIRSF" id="PIRSF000422">
    <property type="entry name" value="N-terminal-AcTrfase-A_aux_su"/>
    <property type="match status" value="1"/>
</dbReference>
<keyword evidence="1" id="KW-0677">Repeat</keyword>
<evidence type="ECO:0000256" key="4">
    <source>
        <dbReference type="SAM" id="MobiDB-lite"/>
    </source>
</evidence>
<organism evidence="5 6">
    <name type="scientific">Prorocentrum cordatum</name>
    <dbReference type="NCBI Taxonomy" id="2364126"/>
    <lineage>
        <taxon>Eukaryota</taxon>
        <taxon>Sar</taxon>
        <taxon>Alveolata</taxon>
        <taxon>Dinophyceae</taxon>
        <taxon>Prorocentrales</taxon>
        <taxon>Prorocentraceae</taxon>
        <taxon>Prorocentrum</taxon>
    </lineage>
</organism>
<feature type="repeat" description="TPR" evidence="3">
    <location>
        <begin position="76"/>
        <end position="109"/>
    </location>
</feature>
<feature type="region of interest" description="Disordered" evidence="4">
    <location>
        <begin position="290"/>
        <end position="360"/>
    </location>
</feature>
<dbReference type="InterPro" id="IPR011990">
    <property type="entry name" value="TPR-like_helical_dom_sf"/>
</dbReference>
<evidence type="ECO:0000256" key="1">
    <source>
        <dbReference type="ARBA" id="ARBA00022737"/>
    </source>
</evidence>
<accession>A0ABN9TKL8</accession>
<dbReference type="SUPFAM" id="SSF48452">
    <property type="entry name" value="TPR-like"/>
    <property type="match status" value="1"/>
</dbReference>
<dbReference type="InterPro" id="IPR021183">
    <property type="entry name" value="NatA_aux_su"/>
</dbReference>
<dbReference type="InterPro" id="IPR019734">
    <property type="entry name" value="TPR_rpt"/>
</dbReference>
<dbReference type="InterPro" id="IPR013105">
    <property type="entry name" value="TPR_2"/>
</dbReference>
<evidence type="ECO:0000256" key="2">
    <source>
        <dbReference type="ARBA" id="ARBA00022803"/>
    </source>
</evidence>
<keyword evidence="6" id="KW-1185">Reference proteome</keyword>
<feature type="compositionally biased region" description="Basic and acidic residues" evidence="4">
    <location>
        <begin position="725"/>
        <end position="741"/>
    </location>
</feature>
<dbReference type="Gene3D" id="1.25.40.1010">
    <property type="match status" value="1"/>
</dbReference>
<dbReference type="PROSITE" id="PS50005">
    <property type="entry name" value="TPR"/>
    <property type="match status" value="1"/>
</dbReference>
<dbReference type="PANTHER" id="PTHR22767:SF2">
    <property type="entry name" value="N(ALPHA)-ACETYLTRANSFERASE 15_16, ISOFORM A"/>
    <property type="match status" value="1"/>
</dbReference>
<dbReference type="Pfam" id="PF07719">
    <property type="entry name" value="TPR_2"/>
    <property type="match status" value="1"/>
</dbReference>
<evidence type="ECO:0000256" key="3">
    <source>
        <dbReference type="PROSITE-ProRule" id="PRU00339"/>
    </source>
</evidence>
<feature type="compositionally biased region" description="Low complexity" evidence="4">
    <location>
        <begin position="297"/>
        <end position="310"/>
    </location>
</feature>
<evidence type="ECO:0008006" key="7">
    <source>
        <dbReference type="Google" id="ProtNLM"/>
    </source>
</evidence>
<comment type="caution">
    <text evidence="5">The sequence shown here is derived from an EMBL/GenBank/DDBJ whole genome shotgun (WGS) entry which is preliminary data.</text>
</comment>
<feature type="compositionally biased region" description="Basic and acidic residues" evidence="4">
    <location>
        <begin position="772"/>
        <end position="788"/>
    </location>
</feature>